<dbReference type="GO" id="GO:0005634">
    <property type="term" value="C:nucleus"/>
    <property type="evidence" value="ECO:0007669"/>
    <property type="project" value="UniProtKB-SubCell"/>
</dbReference>
<comment type="subcellular location">
    <subcellularLocation>
        <location evidence="1 2">Nucleus</location>
    </subcellularLocation>
</comment>
<evidence type="ECO:0000259" key="5">
    <source>
        <dbReference type="PROSITE" id="PS50071"/>
    </source>
</evidence>
<dbReference type="SMART" id="SM00389">
    <property type="entry name" value="HOX"/>
    <property type="match status" value="1"/>
</dbReference>
<dbReference type="Proteomes" id="UP000672032">
    <property type="component" value="Chromosome 4"/>
</dbReference>
<dbReference type="Pfam" id="PF13921">
    <property type="entry name" value="Myb_DNA-bind_6"/>
    <property type="match status" value="1"/>
</dbReference>
<dbReference type="CDD" id="cd00086">
    <property type="entry name" value="homeodomain"/>
    <property type="match status" value="1"/>
</dbReference>
<feature type="compositionally biased region" description="Polar residues" evidence="4">
    <location>
        <begin position="213"/>
        <end position="225"/>
    </location>
</feature>
<dbReference type="OrthoDB" id="3501850at2759"/>
<dbReference type="Gene3D" id="1.10.10.60">
    <property type="entry name" value="Homeodomain-like"/>
    <property type="match status" value="1"/>
</dbReference>
<protein>
    <recommendedName>
        <fullName evidence="5">Homeobox domain-containing protein</fullName>
    </recommendedName>
</protein>
<evidence type="ECO:0000256" key="2">
    <source>
        <dbReference type="RuleBase" id="RU000682"/>
    </source>
</evidence>
<dbReference type="CDD" id="cd00167">
    <property type="entry name" value="SANT"/>
    <property type="match status" value="1"/>
</dbReference>
<dbReference type="InterPro" id="IPR001356">
    <property type="entry name" value="HD"/>
</dbReference>
<dbReference type="SMART" id="SM00717">
    <property type="entry name" value="SANT"/>
    <property type="match status" value="2"/>
</dbReference>
<keyword evidence="1 2" id="KW-0238">DNA-binding</keyword>
<dbReference type="GO" id="GO:0003677">
    <property type="term" value="F:DNA binding"/>
    <property type="evidence" value="ECO:0007669"/>
    <property type="project" value="UniProtKB-UniRule"/>
</dbReference>
<keyword evidence="1 2" id="KW-0371">Homeobox</keyword>
<feature type="compositionally biased region" description="Acidic residues" evidence="4">
    <location>
        <begin position="103"/>
        <end position="113"/>
    </location>
</feature>
<feature type="domain" description="Homeobox" evidence="5">
    <location>
        <begin position="261"/>
        <end position="321"/>
    </location>
</feature>
<evidence type="ECO:0000313" key="6">
    <source>
        <dbReference type="EMBL" id="QSZ33931.1"/>
    </source>
</evidence>
<keyword evidence="7" id="KW-1185">Reference proteome</keyword>
<evidence type="ECO:0000313" key="7">
    <source>
        <dbReference type="Proteomes" id="UP000672032"/>
    </source>
</evidence>
<feature type="coiled-coil region" evidence="3">
    <location>
        <begin position="440"/>
        <end position="496"/>
    </location>
</feature>
<dbReference type="InterPro" id="IPR001005">
    <property type="entry name" value="SANT/Myb"/>
</dbReference>
<gene>
    <name evidence="6" type="ORF">DSL72_005510</name>
</gene>
<dbReference type="Pfam" id="PF00046">
    <property type="entry name" value="Homeodomain"/>
    <property type="match status" value="1"/>
</dbReference>
<feature type="region of interest" description="Disordered" evidence="4">
    <location>
        <begin position="383"/>
        <end position="405"/>
    </location>
</feature>
<feature type="region of interest" description="Disordered" evidence="4">
    <location>
        <begin position="102"/>
        <end position="131"/>
    </location>
</feature>
<reference evidence="6" key="1">
    <citation type="submission" date="2020-10" db="EMBL/GenBank/DDBJ databases">
        <title>Genome Sequence of Monilinia vaccinii-corymbosi Sheds Light on Mummy Berry Disease Infection of Blueberry and Mating Type.</title>
        <authorList>
            <person name="Yow A.G."/>
            <person name="Zhang Y."/>
            <person name="Bansal K."/>
            <person name="Eacker S.M."/>
            <person name="Sullivan S."/>
            <person name="Liachko I."/>
            <person name="Cubeta M.A."/>
            <person name="Rollins J.A."/>
            <person name="Ashrafi H."/>
        </authorList>
    </citation>
    <scope>NUCLEOTIDE SEQUENCE</scope>
    <source>
        <strain evidence="6">RL-1</strain>
    </source>
</reference>
<dbReference type="EMBL" id="CP063408">
    <property type="protein sequence ID" value="QSZ33931.1"/>
    <property type="molecule type" value="Genomic_DNA"/>
</dbReference>
<dbReference type="InterPro" id="IPR009057">
    <property type="entry name" value="Homeodomain-like_sf"/>
</dbReference>
<dbReference type="SUPFAM" id="SSF46689">
    <property type="entry name" value="Homeodomain-like"/>
    <property type="match status" value="1"/>
</dbReference>
<accession>A0A8A3PFX3</accession>
<organism evidence="6 7">
    <name type="scientific">Monilinia vaccinii-corymbosi</name>
    <dbReference type="NCBI Taxonomy" id="61207"/>
    <lineage>
        <taxon>Eukaryota</taxon>
        <taxon>Fungi</taxon>
        <taxon>Dikarya</taxon>
        <taxon>Ascomycota</taxon>
        <taxon>Pezizomycotina</taxon>
        <taxon>Leotiomycetes</taxon>
        <taxon>Helotiales</taxon>
        <taxon>Sclerotiniaceae</taxon>
        <taxon>Monilinia</taxon>
    </lineage>
</organism>
<keyword evidence="3" id="KW-0175">Coiled coil</keyword>
<dbReference type="AlphaFoldDB" id="A0A8A3PFX3"/>
<keyword evidence="1 2" id="KW-0539">Nucleus</keyword>
<proteinExistence type="predicted"/>
<name>A0A8A3PFX3_9HELO</name>
<sequence>MEPIFNPPSVGVQPLPSSLHWSATEEKKLIQLMEQNQQRVHGGEISMANLFDEVSMELNLLKIGLQKTSAACKEHWYHLCNSRPELFFNAWNIDVRTDVKDDGADEDELEDGNASDTSATNPRSRESRIPWSSEEKSIFHDVVKKLRDLEGGDGSKILKISQISRLVSKNLEKRGYSRSDKSCRTWWERNREIFEDDETAIDGSEKTSPHHANINSSSFKTNHSDANPLGLATVPALLRGNEEMEKSSETSSFPPFYLAADRPDSNNGRFTELKRDALERLFEHSTYPSKEEIKMFAKQHGLTFIQVSRWFSNRRFYLKKGLAMISSEQERLTRKRFRAAVSEQEGIDNSDDAQEDTIAVSKKLKFVDSSARRIPGFAAEEDRLGDFSPLSPPRKSARSEIPSEDRGSMANLFEINYPVHAAEIMEASSIKDDCTSAEIKRGLLDQCNALKEQIAALGEEKKILKVQHLTHQTRAAKELEAALASQEATIQLQRQIDEAEIKESGLNSTLDDHLMKLLEHGDF</sequence>
<feature type="DNA-binding region" description="Homeobox" evidence="1">
    <location>
        <begin position="263"/>
        <end position="322"/>
    </location>
</feature>
<evidence type="ECO:0000256" key="3">
    <source>
        <dbReference type="SAM" id="Coils"/>
    </source>
</evidence>
<evidence type="ECO:0000256" key="4">
    <source>
        <dbReference type="SAM" id="MobiDB-lite"/>
    </source>
</evidence>
<dbReference type="PROSITE" id="PS50071">
    <property type="entry name" value="HOMEOBOX_2"/>
    <property type="match status" value="1"/>
</dbReference>
<feature type="region of interest" description="Disordered" evidence="4">
    <location>
        <begin position="199"/>
        <end position="225"/>
    </location>
</feature>
<evidence type="ECO:0000256" key="1">
    <source>
        <dbReference type="PROSITE-ProRule" id="PRU00108"/>
    </source>
</evidence>